<dbReference type="GO" id="GO:0005737">
    <property type="term" value="C:cytoplasm"/>
    <property type="evidence" value="ECO:0007669"/>
    <property type="project" value="TreeGrafter"/>
</dbReference>
<dbReference type="Proteomes" id="UP000515158">
    <property type="component" value="Unplaced"/>
</dbReference>
<dbReference type="KEGG" id="tpal:117654116"/>
<evidence type="ECO:0000313" key="5">
    <source>
        <dbReference type="Proteomes" id="UP000515158"/>
    </source>
</evidence>
<evidence type="ECO:0000313" key="6">
    <source>
        <dbReference type="RefSeq" id="XP_034256201.1"/>
    </source>
</evidence>
<keyword evidence="3" id="KW-0143">Chaperone</keyword>
<evidence type="ECO:0000256" key="3">
    <source>
        <dbReference type="ARBA" id="ARBA00023186"/>
    </source>
</evidence>
<comment type="similarity">
    <text evidence="1">Belongs to the prefoldin subunit beta family.</text>
</comment>
<dbReference type="AlphaFoldDB" id="A0A6P9AL19"/>
<dbReference type="GeneID" id="117654116"/>
<dbReference type="RefSeq" id="XP_034256201.1">
    <property type="nucleotide sequence ID" value="XM_034400310.1"/>
</dbReference>
<dbReference type="GO" id="GO:0016272">
    <property type="term" value="C:prefoldin complex"/>
    <property type="evidence" value="ECO:0007669"/>
    <property type="project" value="InterPro"/>
</dbReference>
<comment type="subunit">
    <text evidence="2">Heterohexamer of two PFD-alpha type and four PFD-beta type subunits.</text>
</comment>
<dbReference type="FunCoup" id="A0A6P9AL19">
    <property type="interactions" value="1979"/>
</dbReference>
<proteinExistence type="inferred from homology"/>
<evidence type="ECO:0000256" key="2">
    <source>
        <dbReference type="ARBA" id="ARBA00011695"/>
    </source>
</evidence>
<feature type="coiled-coil region" evidence="4">
    <location>
        <begin position="122"/>
        <end position="163"/>
    </location>
</feature>
<dbReference type="InterPro" id="IPR002777">
    <property type="entry name" value="PFD_beta-like"/>
</dbReference>
<name>A0A6P9AL19_THRPL</name>
<dbReference type="Gene3D" id="1.10.287.370">
    <property type="match status" value="1"/>
</dbReference>
<evidence type="ECO:0000256" key="1">
    <source>
        <dbReference type="ARBA" id="ARBA00008045"/>
    </source>
</evidence>
<dbReference type="InterPro" id="IPR009053">
    <property type="entry name" value="Prefoldin"/>
</dbReference>
<dbReference type="PANTHER" id="PTHR20903">
    <property type="entry name" value="PREFOLDIN SUBUNIT 1-RELATED"/>
    <property type="match status" value="1"/>
</dbReference>
<dbReference type="CTD" id="5201"/>
<keyword evidence="4" id="KW-0175">Coiled coil</keyword>
<dbReference type="GO" id="GO:0051082">
    <property type="term" value="F:unfolded protein binding"/>
    <property type="evidence" value="ECO:0007669"/>
    <property type="project" value="InterPro"/>
</dbReference>
<protein>
    <submittedName>
        <fullName evidence="6">Prefoldin subunit 1</fullName>
    </submittedName>
</protein>
<gene>
    <name evidence="6" type="primary">LOC117654116</name>
</gene>
<dbReference type="Pfam" id="PF01920">
    <property type="entry name" value="Prefoldin_2"/>
    <property type="match status" value="1"/>
</dbReference>
<dbReference type="PANTHER" id="PTHR20903:SF0">
    <property type="entry name" value="PREFOLDIN SUBUNIT 1"/>
    <property type="match status" value="1"/>
</dbReference>
<dbReference type="CDD" id="cd23164">
    <property type="entry name" value="Prefoldin_1"/>
    <property type="match status" value="1"/>
</dbReference>
<reference evidence="6" key="1">
    <citation type="submission" date="2025-08" db="UniProtKB">
        <authorList>
            <consortium name="RefSeq"/>
        </authorList>
    </citation>
    <scope>IDENTIFICATION</scope>
    <source>
        <tissue evidence="6">Total insect</tissue>
    </source>
</reference>
<dbReference type="GO" id="GO:0044183">
    <property type="term" value="F:protein folding chaperone"/>
    <property type="evidence" value="ECO:0007669"/>
    <property type="project" value="TreeGrafter"/>
</dbReference>
<dbReference type="SUPFAM" id="SSF46579">
    <property type="entry name" value="Prefoldin"/>
    <property type="match status" value="1"/>
</dbReference>
<dbReference type="OrthoDB" id="5242628at2759"/>
<dbReference type="InParanoid" id="A0A6P9AL19"/>
<organism evidence="6">
    <name type="scientific">Thrips palmi</name>
    <name type="common">Melon thrips</name>
    <dbReference type="NCBI Taxonomy" id="161013"/>
    <lineage>
        <taxon>Eukaryota</taxon>
        <taxon>Metazoa</taxon>
        <taxon>Ecdysozoa</taxon>
        <taxon>Arthropoda</taxon>
        <taxon>Hexapoda</taxon>
        <taxon>Insecta</taxon>
        <taxon>Pterygota</taxon>
        <taxon>Neoptera</taxon>
        <taxon>Paraneoptera</taxon>
        <taxon>Thysanoptera</taxon>
        <taxon>Terebrantia</taxon>
        <taxon>Thripoidea</taxon>
        <taxon>Thripidae</taxon>
        <taxon>Thrips</taxon>
    </lineage>
</organism>
<keyword evidence="5" id="KW-1185">Reference proteome</keyword>
<accession>A0A6P9AL19</accession>
<sequence>MAADVAVVPAQRNETLASPPQPYSFRAVVLLHLIVVSNQTITEGMATKTVDLELKKAFGELQHKMTDTAQKLKLADMQIDGLKKSKIHTELTVQEIKSMPPKTNTYESVGRMFILRDMPEITQDLQLKALKYEEKIKTLENNKVFLERNLKEAENNLREMVQQRKA</sequence>
<evidence type="ECO:0000256" key="4">
    <source>
        <dbReference type="SAM" id="Coils"/>
    </source>
</evidence>